<protein>
    <submittedName>
        <fullName evidence="2">Uncharacterized protein</fullName>
    </submittedName>
</protein>
<organism evidence="1 2">
    <name type="scientific">Panagrolaimus sp. PS1159</name>
    <dbReference type="NCBI Taxonomy" id="55785"/>
    <lineage>
        <taxon>Eukaryota</taxon>
        <taxon>Metazoa</taxon>
        <taxon>Ecdysozoa</taxon>
        <taxon>Nematoda</taxon>
        <taxon>Chromadorea</taxon>
        <taxon>Rhabditida</taxon>
        <taxon>Tylenchina</taxon>
        <taxon>Panagrolaimomorpha</taxon>
        <taxon>Panagrolaimoidea</taxon>
        <taxon>Panagrolaimidae</taxon>
        <taxon>Panagrolaimus</taxon>
    </lineage>
</organism>
<accession>A0AC35FLD7</accession>
<dbReference type="Proteomes" id="UP000887580">
    <property type="component" value="Unplaced"/>
</dbReference>
<name>A0AC35FLD7_9BILA</name>
<evidence type="ECO:0000313" key="2">
    <source>
        <dbReference type="WBParaSite" id="PS1159_v2.g18127.t1"/>
    </source>
</evidence>
<reference evidence="2" key="1">
    <citation type="submission" date="2022-11" db="UniProtKB">
        <authorList>
            <consortium name="WormBaseParasite"/>
        </authorList>
    </citation>
    <scope>IDENTIFICATION</scope>
</reference>
<sequence>MDEFEFEGIPRSGINEDEENMPPISRGNLSKFSTNFKSLNSQTTLNSSQSRNKSGREEIVYPKGCVSSSNISKQSTQKQLSSTLKSSHSGKLFQPDVSEIQNVLQKSNLSAINQSSTSIASKNNGLFDGFDMNDSTQTMAKNYLKDRNTQKPKQSEALRKPLTPANINPRSIEALVNFQSSLIHSSTPSTNAQQEIAIKPSPLSHFGFVGIGEAVQSKIFVLNRTSTVLAITPVFNNPNEIFRLLSHDTVYIESMCSGEFGIIFSPKEYTRYRKEIKFIVGTSGNQYSHILFGYGGTANIQITQRNRMTYFPHSRVYRCTPSDPTNFTFELENSGSRSSFVHISPLDDMENETRSITVEPESFCLYGKSNETSPSSKQKITVKVSDNYMQQISRSSLDSAGSSSSGSTTKSRLLTLKVYYGVERLRQRATRYSEEQNRHQTYRGLLLTKTPFFLNGKPVETVDRDPTSIQDIEMLKAQTRVLTIIVGDDRVGMSGALSLPSRPASSISQDSSQDGYYFPSKDIGNISMDSNVTNSDRTFY</sequence>
<proteinExistence type="predicted"/>
<dbReference type="WBParaSite" id="PS1159_v2.g18127.t1">
    <property type="protein sequence ID" value="PS1159_v2.g18127.t1"/>
    <property type="gene ID" value="PS1159_v2.g18127"/>
</dbReference>
<evidence type="ECO:0000313" key="1">
    <source>
        <dbReference type="Proteomes" id="UP000887580"/>
    </source>
</evidence>